<gene>
    <name evidence="4" type="ORF">CEE69_12070</name>
</gene>
<dbReference type="InterPro" id="IPR002104">
    <property type="entry name" value="Integrase_catalytic"/>
</dbReference>
<dbReference type="EMBL" id="NIZW01000008">
    <property type="protein sequence ID" value="PHQ35148.1"/>
    <property type="molecule type" value="Genomic_DNA"/>
</dbReference>
<dbReference type="RefSeq" id="WP_099260906.1">
    <property type="nucleotide sequence ID" value="NZ_NIZW01000008.1"/>
</dbReference>
<dbReference type="CDD" id="cd00397">
    <property type="entry name" value="DNA_BRE_C"/>
    <property type="match status" value="1"/>
</dbReference>
<dbReference type="OrthoDB" id="254233at2"/>
<evidence type="ECO:0000256" key="1">
    <source>
        <dbReference type="ARBA" id="ARBA00023172"/>
    </source>
</evidence>
<evidence type="ECO:0000313" key="4">
    <source>
        <dbReference type="EMBL" id="PHQ35148.1"/>
    </source>
</evidence>
<dbReference type="GeneID" id="90608870"/>
<dbReference type="PANTHER" id="PTHR30349:SF64">
    <property type="entry name" value="PROPHAGE INTEGRASE INTD-RELATED"/>
    <property type="match status" value="1"/>
</dbReference>
<dbReference type="GO" id="GO:0015074">
    <property type="term" value="P:DNA integration"/>
    <property type="evidence" value="ECO:0007669"/>
    <property type="project" value="InterPro"/>
</dbReference>
<dbReference type="GO" id="GO:0006310">
    <property type="term" value="P:DNA recombination"/>
    <property type="evidence" value="ECO:0007669"/>
    <property type="project" value="UniProtKB-KW"/>
</dbReference>
<feature type="compositionally biased region" description="Polar residues" evidence="2">
    <location>
        <begin position="329"/>
        <end position="339"/>
    </location>
</feature>
<dbReference type="InterPro" id="IPR050090">
    <property type="entry name" value="Tyrosine_recombinase_XerCD"/>
</dbReference>
<dbReference type="SUPFAM" id="SSF56349">
    <property type="entry name" value="DNA breaking-rejoining enzymes"/>
    <property type="match status" value="1"/>
</dbReference>
<dbReference type="Proteomes" id="UP000225740">
    <property type="component" value="Unassembled WGS sequence"/>
</dbReference>
<dbReference type="Gene3D" id="1.10.443.10">
    <property type="entry name" value="Intergrase catalytic core"/>
    <property type="match status" value="1"/>
</dbReference>
<accession>A0A2G1W808</accession>
<comment type="caution">
    <text evidence="4">The sequence shown here is derived from an EMBL/GenBank/DDBJ whole genome shotgun (WGS) entry which is preliminary data.</text>
</comment>
<dbReference type="Pfam" id="PF00589">
    <property type="entry name" value="Phage_integrase"/>
    <property type="match status" value="1"/>
</dbReference>
<protein>
    <submittedName>
        <fullName evidence="4">Integrase</fullName>
    </submittedName>
</protein>
<evidence type="ECO:0000313" key="5">
    <source>
        <dbReference type="Proteomes" id="UP000225740"/>
    </source>
</evidence>
<feature type="compositionally biased region" description="Basic and acidic residues" evidence="2">
    <location>
        <begin position="311"/>
        <end position="321"/>
    </location>
</feature>
<keyword evidence="5" id="KW-1185">Reference proteome</keyword>
<dbReference type="InterPro" id="IPR011010">
    <property type="entry name" value="DNA_brk_join_enz"/>
</dbReference>
<organism evidence="4 5">
    <name type="scientific">Rhodopirellula bahusiensis</name>
    <dbReference type="NCBI Taxonomy" id="2014065"/>
    <lineage>
        <taxon>Bacteria</taxon>
        <taxon>Pseudomonadati</taxon>
        <taxon>Planctomycetota</taxon>
        <taxon>Planctomycetia</taxon>
        <taxon>Pirellulales</taxon>
        <taxon>Pirellulaceae</taxon>
        <taxon>Rhodopirellula</taxon>
    </lineage>
</organism>
<evidence type="ECO:0000259" key="3">
    <source>
        <dbReference type="Pfam" id="PF00589"/>
    </source>
</evidence>
<dbReference type="InterPro" id="IPR013762">
    <property type="entry name" value="Integrase-like_cat_sf"/>
</dbReference>
<name>A0A2G1W808_9BACT</name>
<dbReference type="AlphaFoldDB" id="A0A2G1W808"/>
<proteinExistence type="predicted"/>
<sequence>MPRLFHQPPKYRLHKSTKQAVVSFFGETLYIGPYGSRRSHQRYQELLKEWEKRRHQERPVAKLEDFDDACKTDPEKIVASITTATLREKVTTGIPVTINELVLVYRRHTRQYYRKNGVITREAGAIDDVLRVVRRHHGTCFAQDFGPVALDELREKMIDEMDWARTYLNKQVNRLRGMFKWAASKELIDGSVSQALRELSGLKKGRTRARETAPVVPVADEVLDETLKFLPDVVADMVRIQRFTSARPGEVCSMSPSEIDCSGDVWVYRPSEHKTEHFEKDRVIAIGPRAIKILKPYMDRQDGEFCFSPAEAERRRREAATKRRRTRASTGNRPGTNRVASPKRKAGDRYVTASYRRAIHRVCKKQDIEQWSPNRIRHTASTEIRKLFGIDAARAVDGHGSTSTTEIYAELDLNKAIEVMRQVG</sequence>
<reference evidence="4 5" key="1">
    <citation type="submission" date="2017-06" db="EMBL/GenBank/DDBJ databases">
        <title>Description of Rhodopirellula bahusiensis sp. nov.</title>
        <authorList>
            <person name="Kizina J."/>
            <person name="Harder J."/>
        </authorList>
    </citation>
    <scope>NUCLEOTIDE SEQUENCE [LARGE SCALE GENOMIC DNA]</scope>
    <source>
        <strain evidence="4 5">SWK21</strain>
    </source>
</reference>
<feature type="region of interest" description="Disordered" evidence="2">
    <location>
        <begin position="311"/>
        <end position="347"/>
    </location>
</feature>
<feature type="domain" description="Tyr recombinase" evidence="3">
    <location>
        <begin position="237"/>
        <end position="412"/>
    </location>
</feature>
<dbReference type="GO" id="GO:0003677">
    <property type="term" value="F:DNA binding"/>
    <property type="evidence" value="ECO:0007669"/>
    <property type="project" value="InterPro"/>
</dbReference>
<dbReference type="PANTHER" id="PTHR30349">
    <property type="entry name" value="PHAGE INTEGRASE-RELATED"/>
    <property type="match status" value="1"/>
</dbReference>
<keyword evidence="1" id="KW-0233">DNA recombination</keyword>
<evidence type="ECO:0000256" key="2">
    <source>
        <dbReference type="SAM" id="MobiDB-lite"/>
    </source>
</evidence>